<sequence>MVVVTFLTSLILCIKFASTIPVPPNDPPNDTSNNPPKSFNGRPGTRISSTSQPMIRPDIQMSPPEEITNIYGTAETISIPSVNEEKTGRGGWMNNIAGPPLDTFTSLRQTVTDDNTPIQPGYHYKQPFKGAKLQQESNLARLKTAHEEDFEESDPDEQVFVGGGINYDYYEGDKLATARFKPTIQQDRRLTLDFSDADDQGINIDFDDDETYTYEEEEEKEPDYDPVRDPFYGEYPRRSPLRHTLRKLLEEPLYKPLPSWKGDPKKLLIGVDDSSATARRKMRHNLQPIPEGPSMLEMQSTLRGVEALPHIRRKIGAVNPKFLPQGSESLYLPSPGLNPSSRVASLVADQSNLNTEGDRDPQIITLTLPEIAGTFRPKETAPKLRLRPNEQTSGF</sequence>
<keyword evidence="4" id="KW-1185">Reference proteome</keyword>
<evidence type="ECO:0000256" key="1">
    <source>
        <dbReference type="SAM" id="MobiDB-lite"/>
    </source>
</evidence>
<organism evidence="3 4">
    <name type="scientific">Arthrobotrys musiformis</name>
    <dbReference type="NCBI Taxonomy" id="47236"/>
    <lineage>
        <taxon>Eukaryota</taxon>
        <taxon>Fungi</taxon>
        <taxon>Dikarya</taxon>
        <taxon>Ascomycota</taxon>
        <taxon>Pezizomycotina</taxon>
        <taxon>Orbiliomycetes</taxon>
        <taxon>Orbiliales</taxon>
        <taxon>Orbiliaceae</taxon>
        <taxon>Arthrobotrys</taxon>
    </lineage>
</organism>
<feature type="chain" id="PRO_5043328782" evidence="2">
    <location>
        <begin position="20"/>
        <end position="395"/>
    </location>
</feature>
<evidence type="ECO:0000313" key="3">
    <source>
        <dbReference type="EMBL" id="KAK6503356.1"/>
    </source>
</evidence>
<dbReference type="Proteomes" id="UP001370758">
    <property type="component" value="Unassembled WGS sequence"/>
</dbReference>
<dbReference type="EMBL" id="JAVHJL010000005">
    <property type="protein sequence ID" value="KAK6503356.1"/>
    <property type="molecule type" value="Genomic_DNA"/>
</dbReference>
<name>A0AAV9W7X2_9PEZI</name>
<feature type="signal peptide" evidence="2">
    <location>
        <begin position="1"/>
        <end position="19"/>
    </location>
</feature>
<evidence type="ECO:0000313" key="4">
    <source>
        <dbReference type="Proteomes" id="UP001370758"/>
    </source>
</evidence>
<comment type="caution">
    <text evidence="3">The sequence shown here is derived from an EMBL/GenBank/DDBJ whole genome shotgun (WGS) entry which is preliminary data.</text>
</comment>
<evidence type="ECO:0000256" key="2">
    <source>
        <dbReference type="SAM" id="SignalP"/>
    </source>
</evidence>
<proteinExistence type="predicted"/>
<keyword evidence="2" id="KW-0732">Signal</keyword>
<feature type="region of interest" description="Disordered" evidence="1">
    <location>
        <begin position="214"/>
        <end position="235"/>
    </location>
</feature>
<dbReference type="AlphaFoldDB" id="A0AAV9W7X2"/>
<accession>A0AAV9W7X2</accession>
<feature type="region of interest" description="Disordered" evidence="1">
    <location>
        <begin position="21"/>
        <end position="59"/>
    </location>
</feature>
<reference evidence="3 4" key="1">
    <citation type="submission" date="2023-08" db="EMBL/GenBank/DDBJ databases">
        <authorList>
            <person name="Palmer J.M."/>
        </authorList>
    </citation>
    <scope>NUCLEOTIDE SEQUENCE [LARGE SCALE GENOMIC DNA]</scope>
    <source>
        <strain evidence="3 4">TWF481</strain>
    </source>
</reference>
<protein>
    <submittedName>
        <fullName evidence="3">Uncharacterized protein</fullName>
    </submittedName>
</protein>
<gene>
    <name evidence="3" type="ORF">TWF481_008377</name>
</gene>